<name>A0A6A8MFS9_9LACO</name>
<accession>A0A6A8MFS9</accession>
<proteinExistence type="predicted"/>
<dbReference type="InterPro" id="IPR043128">
    <property type="entry name" value="Rev_trsase/Diguanyl_cyclase"/>
</dbReference>
<comment type="caution">
    <text evidence="1">The sequence shown here is derived from an EMBL/GenBank/DDBJ whole genome shotgun (WGS) entry which is preliminary data.</text>
</comment>
<dbReference type="SUPFAM" id="SSF55073">
    <property type="entry name" value="Nucleotide cyclase"/>
    <property type="match status" value="1"/>
</dbReference>
<dbReference type="Proteomes" id="UP000438120">
    <property type="component" value="Unassembled WGS sequence"/>
</dbReference>
<dbReference type="OrthoDB" id="9812260at2"/>
<organism evidence="1 2">
    <name type="scientific">Lactobacillus porci</name>
    <dbReference type="NCBI Taxonomy" id="2012477"/>
    <lineage>
        <taxon>Bacteria</taxon>
        <taxon>Bacillati</taxon>
        <taxon>Bacillota</taxon>
        <taxon>Bacilli</taxon>
        <taxon>Lactobacillales</taxon>
        <taxon>Lactobacillaceae</taxon>
        <taxon>Lactobacillus</taxon>
    </lineage>
</organism>
<dbReference type="Gene3D" id="3.30.70.270">
    <property type="match status" value="1"/>
</dbReference>
<dbReference type="InterPro" id="IPR029787">
    <property type="entry name" value="Nucleotide_cyclase"/>
</dbReference>
<sequence length="78" mass="8678">MSDEEIKEKDAKVRQALEHIQLLGLYFSIHISVGYVQGTALTPAQVQAMIRQADRNLYSVKGNGRNGLLGSQFCLDEL</sequence>
<reference evidence="1 2" key="1">
    <citation type="submission" date="2019-08" db="EMBL/GenBank/DDBJ databases">
        <title>In-depth cultivation of the pig gut microbiome towards novel bacterial diversity and tailored functional studies.</title>
        <authorList>
            <person name="Wylensek D."/>
            <person name="Hitch T.C.A."/>
            <person name="Clavel T."/>
        </authorList>
    </citation>
    <scope>NUCLEOTIDE SEQUENCE [LARGE SCALE GENOMIC DNA]</scope>
    <source>
        <strain evidence="1 2">Bifido-178-WT-2B</strain>
    </source>
</reference>
<protein>
    <submittedName>
        <fullName evidence="1">GGDEF domain-containing protein</fullName>
    </submittedName>
</protein>
<evidence type="ECO:0000313" key="2">
    <source>
        <dbReference type="Proteomes" id="UP000438120"/>
    </source>
</evidence>
<gene>
    <name evidence="1" type="ORF">FYJ62_08565</name>
</gene>
<dbReference type="EMBL" id="VUMX01000027">
    <property type="protein sequence ID" value="MST87667.1"/>
    <property type="molecule type" value="Genomic_DNA"/>
</dbReference>
<keyword evidence="2" id="KW-1185">Reference proteome</keyword>
<evidence type="ECO:0000313" key="1">
    <source>
        <dbReference type="EMBL" id="MST87667.1"/>
    </source>
</evidence>
<dbReference type="AlphaFoldDB" id="A0A6A8MFS9"/>